<keyword evidence="2 5" id="KW-0808">Transferase</keyword>
<dbReference type="SMART" id="SM01317">
    <property type="entry name" value="SPOB_ab"/>
    <property type="match status" value="1"/>
</dbReference>
<dbReference type="GO" id="GO:0016740">
    <property type="term" value="F:transferase activity"/>
    <property type="evidence" value="ECO:0007669"/>
    <property type="project" value="UniProtKB-KW"/>
</dbReference>
<gene>
    <name evidence="5" type="ORF">J2S11_000176</name>
</gene>
<dbReference type="RefSeq" id="WP_307389652.1">
    <property type="nucleotide sequence ID" value="NZ_BAAADK010000009.1"/>
</dbReference>
<reference evidence="5 6" key="1">
    <citation type="submission" date="2023-07" db="EMBL/GenBank/DDBJ databases">
        <title>Genomic Encyclopedia of Type Strains, Phase IV (KMG-IV): sequencing the most valuable type-strain genomes for metagenomic binning, comparative biology and taxonomic classification.</title>
        <authorList>
            <person name="Goeker M."/>
        </authorList>
    </citation>
    <scope>NUCLEOTIDE SEQUENCE [LARGE SCALE GENOMIC DNA]</scope>
    <source>
        <strain evidence="5 6">DSM 12751</strain>
    </source>
</reference>
<dbReference type="Pfam" id="PF14682">
    <property type="entry name" value="SPOB_ab"/>
    <property type="match status" value="1"/>
</dbReference>
<protein>
    <submittedName>
        <fullName evidence="5">Stage 0 sporulation protein B (Sporulation initiation phosphotransferase)</fullName>
        <ecNumber evidence="5">2.7.-.-</ecNumber>
    </submittedName>
</protein>
<dbReference type="SUPFAM" id="SSF55890">
    <property type="entry name" value="Sporulation response regulatory protein Spo0B"/>
    <property type="match status" value="1"/>
</dbReference>
<dbReference type="InterPro" id="IPR016120">
    <property type="entry name" value="Sig_transdc_His_kin_SpoOB"/>
</dbReference>
<comment type="caution">
    <text evidence="5">The sequence shown here is derived from an EMBL/GenBank/DDBJ whole genome shotgun (WGS) entry which is preliminary data.</text>
</comment>
<name>A0ABT9VTG3_9BACI</name>
<dbReference type="InterPro" id="IPR037100">
    <property type="entry name" value="Spo0B_C_sf"/>
</dbReference>
<organism evidence="5 6">
    <name type="scientific">Caldalkalibacillus horti</name>
    <dbReference type="NCBI Taxonomy" id="77523"/>
    <lineage>
        <taxon>Bacteria</taxon>
        <taxon>Bacillati</taxon>
        <taxon>Bacillota</taxon>
        <taxon>Bacilli</taxon>
        <taxon>Bacillales</taxon>
        <taxon>Bacillaceae</taxon>
        <taxon>Caldalkalibacillus</taxon>
    </lineage>
</organism>
<evidence type="ECO:0000256" key="1">
    <source>
        <dbReference type="ARBA" id="ARBA00022553"/>
    </source>
</evidence>
<evidence type="ECO:0000256" key="2">
    <source>
        <dbReference type="ARBA" id="ARBA00022679"/>
    </source>
</evidence>
<sequence length="186" mass="22359">MKTDKKDLLEYLRHYRHDWMNHMQLMKAYLSMDKIQDAQRYMDQIISSAQNEAKLCELDDPELAFYLLTYNWRNQRSIRIEVEVVHEQEMLYNVSIASKYPHLHMWIREITGMIEERVDPYEENQLFYIFAVGQDCLKLRMEFEGIWDEESGKVALSKIKEKIRLEKGSLMIVECSEKEIILELSP</sequence>
<evidence type="ECO:0000313" key="6">
    <source>
        <dbReference type="Proteomes" id="UP001235840"/>
    </source>
</evidence>
<dbReference type="InterPro" id="IPR016122">
    <property type="entry name" value="SpoOB_C"/>
</dbReference>
<keyword evidence="6" id="KW-1185">Reference proteome</keyword>
<feature type="domain" description="Sporulation initiation phosphotransferase B C-terminal" evidence="4">
    <location>
        <begin position="60"/>
        <end position="182"/>
    </location>
</feature>
<evidence type="ECO:0000256" key="3">
    <source>
        <dbReference type="ARBA" id="ARBA00022777"/>
    </source>
</evidence>
<dbReference type="EC" id="2.7.-.-" evidence="5"/>
<dbReference type="InterPro" id="IPR039506">
    <property type="entry name" value="SPOB_a"/>
</dbReference>
<accession>A0ABT9VTG3</accession>
<keyword evidence="3" id="KW-0418">Kinase</keyword>
<dbReference type="EMBL" id="JAUSTY010000001">
    <property type="protein sequence ID" value="MDQ0164277.1"/>
    <property type="molecule type" value="Genomic_DNA"/>
</dbReference>
<evidence type="ECO:0000313" key="5">
    <source>
        <dbReference type="EMBL" id="MDQ0164277.1"/>
    </source>
</evidence>
<dbReference type="Proteomes" id="UP001235840">
    <property type="component" value="Unassembled WGS sequence"/>
</dbReference>
<keyword evidence="1" id="KW-0597">Phosphoprotein</keyword>
<evidence type="ECO:0000259" key="4">
    <source>
        <dbReference type="SMART" id="SM01317"/>
    </source>
</evidence>
<dbReference type="Gene3D" id="3.30.565.30">
    <property type="entry name" value="Sporulation initiation phosphotransferase B (SpoOB), C-terminal domain"/>
    <property type="match status" value="1"/>
</dbReference>
<proteinExistence type="predicted"/>
<dbReference type="Gene3D" id="1.10.287.130">
    <property type="match status" value="1"/>
</dbReference>
<dbReference type="Pfam" id="PF14689">
    <property type="entry name" value="SPOB_a"/>
    <property type="match status" value="1"/>
</dbReference>